<reference evidence="2" key="1">
    <citation type="submission" date="2017-03" db="EMBL/GenBank/DDBJ databases">
        <title>The mitochondrial genome of the carnivorous plant Utricularia reniformis (Lentibulariaceae): structure, comparative analysis and evolutionary landmarks.</title>
        <authorList>
            <person name="Silva S.R."/>
            <person name="Alvarenga D.O."/>
            <person name="Michael T.P."/>
            <person name="Miranda V.F.O."/>
            <person name="Varani A.M."/>
        </authorList>
    </citation>
    <scope>NUCLEOTIDE SEQUENCE</scope>
</reference>
<geneLocation type="mitochondrion" evidence="2"/>
<accession>A0A1Y0B128</accession>
<gene>
    <name evidence="2" type="ORF">AEK19_MT0943</name>
</gene>
<feature type="transmembrane region" description="Helical" evidence="1">
    <location>
        <begin position="22"/>
        <end position="44"/>
    </location>
</feature>
<proteinExistence type="predicted"/>
<name>A0A1Y0B128_9LAMI</name>
<evidence type="ECO:0000256" key="1">
    <source>
        <dbReference type="SAM" id="Phobius"/>
    </source>
</evidence>
<protein>
    <submittedName>
        <fullName evidence="2">Uncharacterized protein</fullName>
    </submittedName>
</protein>
<keyword evidence="1" id="KW-0812">Transmembrane</keyword>
<keyword evidence="2" id="KW-0496">Mitochondrion</keyword>
<dbReference type="EMBL" id="KY774314">
    <property type="protein sequence ID" value="ART31166.1"/>
    <property type="molecule type" value="Genomic_DNA"/>
</dbReference>
<sequence length="62" mass="6954">MLVSSGYELAVFFKKTNKTHSLLWINSLLISFLGWLPVAILVAVRAGLMIHKINSINIETQI</sequence>
<keyword evidence="1" id="KW-1133">Transmembrane helix</keyword>
<keyword evidence="1" id="KW-0472">Membrane</keyword>
<organism evidence="2">
    <name type="scientific">Utricularia reniformis</name>
    <dbReference type="NCBI Taxonomy" id="192314"/>
    <lineage>
        <taxon>Eukaryota</taxon>
        <taxon>Viridiplantae</taxon>
        <taxon>Streptophyta</taxon>
        <taxon>Embryophyta</taxon>
        <taxon>Tracheophyta</taxon>
        <taxon>Spermatophyta</taxon>
        <taxon>Magnoliopsida</taxon>
        <taxon>eudicotyledons</taxon>
        <taxon>Gunneridae</taxon>
        <taxon>Pentapetalae</taxon>
        <taxon>asterids</taxon>
        <taxon>lamiids</taxon>
        <taxon>Lamiales</taxon>
        <taxon>Lentibulariaceae</taxon>
        <taxon>Utricularia</taxon>
    </lineage>
</organism>
<evidence type="ECO:0000313" key="2">
    <source>
        <dbReference type="EMBL" id="ART31166.1"/>
    </source>
</evidence>
<dbReference type="AlphaFoldDB" id="A0A1Y0B128"/>